<sequence length="113" mass="12515">MQILFVISFDRCGGGLGFNETNGSRLEPLPEALARLSTRQALTSYICSLLRNEKLNMINRACLALFPAVFLLGLKFAIINALILMDYDMADRRANSRCHAFNTEIIFSGALGL</sequence>
<keyword evidence="1" id="KW-0812">Transmembrane</keyword>
<evidence type="ECO:0000256" key="1">
    <source>
        <dbReference type="SAM" id="Phobius"/>
    </source>
</evidence>
<dbReference type="EMBL" id="JAAAUQ010000795">
    <property type="protein sequence ID" value="KAF9147534.1"/>
    <property type="molecule type" value="Genomic_DNA"/>
</dbReference>
<dbReference type="Proteomes" id="UP000748756">
    <property type="component" value="Unassembled WGS sequence"/>
</dbReference>
<keyword evidence="1" id="KW-1133">Transmembrane helix</keyword>
<evidence type="ECO:0000313" key="3">
    <source>
        <dbReference type="Proteomes" id="UP000748756"/>
    </source>
</evidence>
<gene>
    <name evidence="2" type="ORF">BG015_010798</name>
</gene>
<protein>
    <submittedName>
        <fullName evidence="2">Uncharacterized protein</fullName>
    </submittedName>
</protein>
<organism evidence="2 3">
    <name type="scientific">Linnemannia schmuckeri</name>
    <dbReference type="NCBI Taxonomy" id="64567"/>
    <lineage>
        <taxon>Eukaryota</taxon>
        <taxon>Fungi</taxon>
        <taxon>Fungi incertae sedis</taxon>
        <taxon>Mucoromycota</taxon>
        <taxon>Mortierellomycotina</taxon>
        <taxon>Mortierellomycetes</taxon>
        <taxon>Mortierellales</taxon>
        <taxon>Mortierellaceae</taxon>
        <taxon>Linnemannia</taxon>
    </lineage>
</organism>
<accession>A0A9P5RTY8</accession>
<dbReference type="AlphaFoldDB" id="A0A9P5RTY8"/>
<keyword evidence="1" id="KW-0472">Membrane</keyword>
<comment type="caution">
    <text evidence="2">The sequence shown here is derived from an EMBL/GenBank/DDBJ whole genome shotgun (WGS) entry which is preliminary data.</text>
</comment>
<reference evidence="2" key="1">
    <citation type="journal article" date="2020" name="Fungal Divers.">
        <title>Resolving the Mortierellaceae phylogeny through synthesis of multi-gene phylogenetics and phylogenomics.</title>
        <authorList>
            <person name="Vandepol N."/>
            <person name="Liber J."/>
            <person name="Desiro A."/>
            <person name="Na H."/>
            <person name="Kennedy M."/>
            <person name="Barry K."/>
            <person name="Grigoriev I.V."/>
            <person name="Miller A.N."/>
            <person name="O'Donnell K."/>
            <person name="Stajich J.E."/>
            <person name="Bonito G."/>
        </authorList>
    </citation>
    <scope>NUCLEOTIDE SEQUENCE</scope>
    <source>
        <strain evidence="2">NRRL 6426</strain>
    </source>
</reference>
<name>A0A9P5RTY8_9FUNG</name>
<dbReference type="OrthoDB" id="2424437at2759"/>
<feature type="transmembrane region" description="Helical" evidence="1">
    <location>
        <begin position="61"/>
        <end position="83"/>
    </location>
</feature>
<keyword evidence="3" id="KW-1185">Reference proteome</keyword>
<proteinExistence type="predicted"/>
<evidence type="ECO:0000313" key="2">
    <source>
        <dbReference type="EMBL" id="KAF9147534.1"/>
    </source>
</evidence>